<evidence type="ECO:0000313" key="1">
    <source>
        <dbReference type="EMBL" id="KAL0394632.1"/>
    </source>
</evidence>
<gene>
    <name evidence="1" type="ORF">Slati_4429400</name>
</gene>
<sequence length="139" mass="16331">MDDMLVMSKEARNHITDLEESFFNLRNYQLKLNLGKFVFEVRAPTNVIEVQRSIGRIAALSRFISKAVEKSLPFFKVLRKAKNFEWDTTCQQAFDELKKISVPSSFERMRENKCQSIMSVKYSTEQKDTSLLSRKWLSH</sequence>
<dbReference type="Gene3D" id="3.30.70.270">
    <property type="match status" value="1"/>
</dbReference>
<dbReference type="InterPro" id="IPR043502">
    <property type="entry name" value="DNA/RNA_pol_sf"/>
</dbReference>
<protein>
    <submittedName>
        <fullName evidence="1">Uncharacterized protein</fullName>
    </submittedName>
</protein>
<proteinExistence type="predicted"/>
<accession>A0AAW2SQX2</accession>
<dbReference type="EMBL" id="JACGWN010000016">
    <property type="protein sequence ID" value="KAL0394632.1"/>
    <property type="molecule type" value="Genomic_DNA"/>
</dbReference>
<organism evidence="1">
    <name type="scientific">Sesamum latifolium</name>
    <dbReference type="NCBI Taxonomy" id="2727402"/>
    <lineage>
        <taxon>Eukaryota</taxon>
        <taxon>Viridiplantae</taxon>
        <taxon>Streptophyta</taxon>
        <taxon>Embryophyta</taxon>
        <taxon>Tracheophyta</taxon>
        <taxon>Spermatophyta</taxon>
        <taxon>Magnoliopsida</taxon>
        <taxon>eudicotyledons</taxon>
        <taxon>Gunneridae</taxon>
        <taxon>Pentapetalae</taxon>
        <taxon>asterids</taxon>
        <taxon>lamiids</taxon>
        <taxon>Lamiales</taxon>
        <taxon>Pedaliaceae</taxon>
        <taxon>Sesamum</taxon>
    </lineage>
</organism>
<reference evidence="1" key="1">
    <citation type="submission" date="2020-06" db="EMBL/GenBank/DDBJ databases">
        <authorList>
            <person name="Li T."/>
            <person name="Hu X."/>
            <person name="Zhang T."/>
            <person name="Song X."/>
            <person name="Zhang H."/>
            <person name="Dai N."/>
            <person name="Sheng W."/>
            <person name="Hou X."/>
            <person name="Wei L."/>
        </authorList>
    </citation>
    <scope>NUCLEOTIDE SEQUENCE</scope>
    <source>
        <strain evidence="1">KEN1</strain>
        <tissue evidence="1">Leaf</tissue>
    </source>
</reference>
<dbReference type="SUPFAM" id="SSF56672">
    <property type="entry name" value="DNA/RNA polymerases"/>
    <property type="match status" value="1"/>
</dbReference>
<dbReference type="AlphaFoldDB" id="A0AAW2SQX2"/>
<reference evidence="1" key="2">
    <citation type="journal article" date="2024" name="Plant">
        <title>Genomic evolution and insights into agronomic trait innovations of Sesamum species.</title>
        <authorList>
            <person name="Miao H."/>
            <person name="Wang L."/>
            <person name="Qu L."/>
            <person name="Liu H."/>
            <person name="Sun Y."/>
            <person name="Le M."/>
            <person name="Wang Q."/>
            <person name="Wei S."/>
            <person name="Zheng Y."/>
            <person name="Lin W."/>
            <person name="Duan Y."/>
            <person name="Cao H."/>
            <person name="Xiong S."/>
            <person name="Wang X."/>
            <person name="Wei L."/>
            <person name="Li C."/>
            <person name="Ma Q."/>
            <person name="Ju M."/>
            <person name="Zhao R."/>
            <person name="Li G."/>
            <person name="Mu C."/>
            <person name="Tian Q."/>
            <person name="Mei H."/>
            <person name="Zhang T."/>
            <person name="Gao T."/>
            <person name="Zhang H."/>
        </authorList>
    </citation>
    <scope>NUCLEOTIDE SEQUENCE</scope>
    <source>
        <strain evidence="1">KEN1</strain>
    </source>
</reference>
<dbReference type="InterPro" id="IPR043128">
    <property type="entry name" value="Rev_trsase/Diguanyl_cyclase"/>
</dbReference>
<comment type="caution">
    <text evidence="1">The sequence shown here is derived from an EMBL/GenBank/DDBJ whole genome shotgun (WGS) entry which is preliminary data.</text>
</comment>
<name>A0AAW2SQX2_9LAMI</name>